<name>A0A8H7ZE82_9ASCO</name>
<dbReference type="PANTHER" id="PTHR12874">
    <property type="entry name" value="F-BOX ONLY PROTEIN 48-RELATED"/>
    <property type="match status" value="1"/>
</dbReference>
<dbReference type="EMBL" id="JAEOAQ010000004">
    <property type="protein sequence ID" value="KAG5418929.1"/>
    <property type="molecule type" value="Genomic_DNA"/>
</dbReference>
<organism evidence="3 4">
    <name type="scientific">Candida metapsilosis</name>
    <dbReference type="NCBI Taxonomy" id="273372"/>
    <lineage>
        <taxon>Eukaryota</taxon>
        <taxon>Fungi</taxon>
        <taxon>Dikarya</taxon>
        <taxon>Ascomycota</taxon>
        <taxon>Saccharomycotina</taxon>
        <taxon>Pichiomycetes</taxon>
        <taxon>Debaryomycetaceae</taxon>
        <taxon>Candida/Lodderomyces clade</taxon>
        <taxon>Candida</taxon>
    </lineage>
</organism>
<accession>A0A8H7ZE82</accession>
<dbReference type="InterPro" id="IPR045464">
    <property type="entry name" value="Hrt3/FBXO9_C"/>
</dbReference>
<dbReference type="AlphaFoldDB" id="A0A8H7ZE82"/>
<dbReference type="GeneID" id="93652276"/>
<reference evidence="3 4" key="1">
    <citation type="submission" date="2020-12" db="EMBL/GenBank/DDBJ databases">
        <title>Effect of drift, selection, and recombination on the evolution of hybrid genomes in Candida yeast pathogens.</title>
        <authorList>
            <person name="Mixao V."/>
            <person name="Ksiezopolska E."/>
            <person name="Saus E."/>
            <person name="Boekhout T."/>
            <person name="Gacser A."/>
            <person name="Gabaldon T."/>
        </authorList>
    </citation>
    <scope>NUCLEOTIDE SEQUENCE [LARGE SCALE GENOMIC DNA]</scope>
    <source>
        <strain evidence="3 4">BP57</strain>
    </source>
</reference>
<dbReference type="OrthoDB" id="2117972at2759"/>
<dbReference type="GO" id="GO:0005737">
    <property type="term" value="C:cytoplasm"/>
    <property type="evidence" value="ECO:0007669"/>
    <property type="project" value="TreeGrafter"/>
</dbReference>
<protein>
    <recommendedName>
        <fullName evidence="2">F-box protein Hrt3/FBXO9 C-terminal domain-containing protein</fullName>
    </recommendedName>
</protein>
<dbReference type="GO" id="GO:0019005">
    <property type="term" value="C:SCF ubiquitin ligase complex"/>
    <property type="evidence" value="ECO:0007669"/>
    <property type="project" value="TreeGrafter"/>
</dbReference>
<dbReference type="RefSeq" id="XP_067548045.1">
    <property type="nucleotide sequence ID" value="XM_067692635.1"/>
</dbReference>
<proteinExistence type="predicted"/>
<evidence type="ECO:0000259" key="2">
    <source>
        <dbReference type="Pfam" id="PF19270"/>
    </source>
</evidence>
<dbReference type="SUPFAM" id="SSF81383">
    <property type="entry name" value="F-box domain"/>
    <property type="match status" value="1"/>
</dbReference>
<keyword evidence="4" id="KW-1185">Reference proteome</keyword>
<dbReference type="Pfam" id="PF19270">
    <property type="entry name" value="FBO_C"/>
    <property type="match status" value="1"/>
</dbReference>
<sequence length="370" mass="43515">MPTTDDEAISLFEKATYLEEQGRMSDAVDIYRRAFKLNSNIDLIYRSTYSNKHLSKDKGKNALVRVDDKKVSKINVDELIDSFHDVHLEDPSEHPDDAPSILLFLPKDIWCHIFEVLIETAPESWFNMSITCKKMAHIGFGNNTYKFLCNLIYPRQVYEENEPYKSRLVVEKDIQLPIPLDQLLILPHYKSWKRMLHERCFIKYGGCYISVVNYYSEGAKGENSLSWTNPVRTITYYRYLRFYPDGTVAKMLSALPPDRVVPWFSRERQHIPDAEQNEATKIYRGRFTINSTGEVHIQIENGSTSYLTFHYYFQIKSLGQFKHGKLNWTKYYAVRKATSPEDDRVGEIMEYTLRNEKPFKFSRVKSYHIE</sequence>
<feature type="domain" description="F-box protein Hrt3/FBXO9 C-terminal" evidence="2">
    <location>
        <begin position="188"/>
        <end position="318"/>
    </location>
</feature>
<gene>
    <name evidence="3" type="ORF">I9W82_003647</name>
</gene>
<dbReference type="Proteomes" id="UP000669133">
    <property type="component" value="Unassembled WGS sequence"/>
</dbReference>
<evidence type="ECO:0000256" key="1">
    <source>
        <dbReference type="ARBA" id="ARBA00022786"/>
    </source>
</evidence>
<comment type="caution">
    <text evidence="3">The sequence shown here is derived from an EMBL/GenBank/DDBJ whole genome shotgun (WGS) entry which is preliminary data.</text>
</comment>
<dbReference type="InterPro" id="IPR036047">
    <property type="entry name" value="F-box-like_dom_sf"/>
</dbReference>
<dbReference type="GO" id="GO:0031146">
    <property type="term" value="P:SCF-dependent proteasomal ubiquitin-dependent protein catabolic process"/>
    <property type="evidence" value="ECO:0007669"/>
    <property type="project" value="TreeGrafter"/>
</dbReference>
<evidence type="ECO:0000313" key="4">
    <source>
        <dbReference type="Proteomes" id="UP000669133"/>
    </source>
</evidence>
<keyword evidence="1" id="KW-0833">Ubl conjugation pathway</keyword>
<evidence type="ECO:0000313" key="3">
    <source>
        <dbReference type="EMBL" id="KAG5418929.1"/>
    </source>
</evidence>
<dbReference type="PANTHER" id="PTHR12874:SF9">
    <property type="entry name" value="F-BOX ONLY PROTEIN 48"/>
    <property type="match status" value="1"/>
</dbReference>